<evidence type="ECO:0000313" key="1">
    <source>
        <dbReference type="EMBL" id="QKE90187.1"/>
    </source>
</evidence>
<dbReference type="Proteomes" id="UP000500767">
    <property type="component" value="Chromosome"/>
</dbReference>
<name>A0A6M8HPH8_9PROT</name>
<dbReference type="RefSeq" id="WP_171835861.1">
    <property type="nucleotide sequence ID" value="NZ_CP053708.1"/>
</dbReference>
<dbReference type="EMBL" id="CP053708">
    <property type="protein sequence ID" value="QKE90187.1"/>
    <property type="molecule type" value="Genomic_DNA"/>
</dbReference>
<keyword evidence="2" id="KW-1185">Reference proteome</keyword>
<dbReference type="KEGG" id="lck:HN018_09145"/>
<organism evidence="1 2">
    <name type="scientific">Lichenicola cladoniae</name>
    <dbReference type="NCBI Taxonomy" id="1484109"/>
    <lineage>
        <taxon>Bacteria</taxon>
        <taxon>Pseudomonadati</taxon>
        <taxon>Pseudomonadota</taxon>
        <taxon>Alphaproteobacteria</taxon>
        <taxon>Acetobacterales</taxon>
        <taxon>Acetobacteraceae</taxon>
        <taxon>Lichenicola</taxon>
    </lineage>
</organism>
<protein>
    <submittedName>
        <fullName evidence="1">Uncharacterized protein</fullName>
    </submittedName>
</protein>
<accession>A0A6M8HPH8</accession>
<reference evidence="1 2" key="1">
    <citation type="journal article" date="2014" name="World J. Microbiol. Biotechnol.">
        <title>Biodiversity and physiological characteristics of Antarctic and Arctic lichens-associated bacteria.</title>
        <authorList>
            <person name="Lee Y.M."/>
            <person name="Kim E.H."/>
            <person name="Lee H.K."/>
            <person name="Hong S.G."/>
        </authorList>
    </citation>
    <scope>NUCLEOTIDE SEQUENCE [LARGE SCALE GENOMIC DNA]</scope>
    <source>
        <strain evidence="1 2">PAMC 26569</strain>
    </source>
</reference>
<sequence length="61" mass="6676">MNYRQAARLMINKHGRKARSWALKRAAELRAIDDAATAAVWVKVSDEVGAQQAALDAGHTD</sequence>
<gene>
    <name evidence="1" type="ORF">HN018_09145</name>
</gene>
<proteinExistence type="predicted"/>
<evidence type="ECO:0000313" key="2">
    <source>
        <dbReference type="Proteomes" id="UP000500767"/>
    </source>
</evidence>
<dbReference type="AlphaFoldDB" id="A0A6M8HPH8"/>